<evidence type="ECO:0000313" key="4">
    <source>
        <dbReference type="Proteomes" id="UP001157439"/>
    </source>
</evidence>
<gene>
    <name evidence="3" type="ORF">GCM10007894_03720</name>
</gene>
<dbReference type="Pfam" id="PF13590">
    <property type="entry name" value="DUF4136"/>
    <property type="match status" value="1"/>
</dbReference>
<accession>A0AA37TMW3</accession>
<dbReference type="EMBL" id="BSPO01000001">
    <property type="protein sequence ID" value="GLS82395.1"/>
    <property type="molecule type" value="Genomic_DNA"/>
</dbReference>
<dbReference type="PROSITE" id="PS51257">
    <property type="entry name" value="PROKAR_LIPOPROTEIN"/>
    <property type="match status" value="1"/>
</dbReference>
<comment type="caution">
    <text evidence="3">The sequence shown here is derived from an EMBL/GenBank/DDBJ whole genome shotgun (WGS) entry which is preliminary data.</text>
</comment>
<name>A0AA37TMW3_9GAMM</name>
<feature type="chain" id="PRO_5041203689" description="DUF4136 domain-containing protein" evidence="1">
    <location>
        <begin position="20"/>
        <end position="180"/>
    </location>
</feature>
<feature type="signal peptide" evidence="1">
    <location>
        <begin position="1"/>
        <end position="19"/>
    </location>
</feature>
<sequence length="180" mass="19312">MKMKRLMIGATLALTGVLAGCASNNAVVDYDMDYDFSQISSYQWQPSATSDDPLAQDRIEQAVKAALSAKGLSASEQADVRVVTYAKLEERAKKSAFSVGVGGGSYGSSGGVGGSVNVPVGAGTEWHQWIRIDFVQVSDNKLIWRGEASDVWPEGANVVKKDKITRAIVEQIIANYPPKK</sequence>
<dbReference type="InterPro" id="IPR025411">
    <property type="entry name" value="DUF4136"/>
</dbReference>
<evidence type="ECO:0000256" key="1">
    <source>
        <dbReference type="SAM" id="SignalP"/>
    </source>
</evidence>
<dbReference type="Proteomes" id="UP001157439">
    <property type="component" value="Unassembled WGS sequence"/>
</dbReference>
<organism evidence="3 4">
    <name type="scientific">Paraferrimonas haliotis</name>
    <dbReference type="NCBI Taxonomy" id="2013866"/>
    <lineage>
        <taxon>Bacteria</taxon>
        <taxon>Pseudomonadati</taxon>
        <taxon>Pseudomonadota</taxon>
        <taxon>Gammaproteobacteria</taxon>
        <taxon>Alteromonadales</taxon>
        <taxon>Ferrimonadaceae</taxon>
        <taxon>Paraferrimonas</taxon>
    </lineage>
</organism>
<proteinExistence type="predicted"/>
<dbReference type="AlphaFoldDB" id="A0AA37TMW3"/>
<keyword evidence="1" id="KW-0732">Signal</keyword>
<reference evidence="3 4" key="1">
    <citation type="journal article" date="2014" name="Int. J. Syst. Evol. Microbiol.">
        <title>Complete genome sequence of Corynebacterium casei LMG S-19264T (=DSM 44701T), isolated from a smear-ripened cheese.</title>
        <authorList>
            <consortium name="US DOE Joint Genome Institute (JGI-PGF)"/>
            <person name="Walter F."/>
            <person name="Albersmeier A."/>
            <person name="Kalinowski J."/>
            <person name="Ruckert C."/>
        </authorList>
    </citation>
    <scope>NUCLEOTIDE SEQUENCE [LARGE SCALE GENOMIC DNA]</scope>
    <source>
        <strain evidence="3 4">NBRC 112785</strain>
    </source>
</reference>
<feature type="domain" description="DUF4136" evidence="2">
    <location>
        <begin position="27"/>
        <end position="178"/>
    </location>
</feature>
<evidence type="ECO:0000313" key="3">
    <source>
        <dbReference type="EMBL" id="GLS82395.1"/>
    </source>
</evidence>
<evidence type="ECO:0000259" key="2">
    <source>
        <dbReference type="Pfam" id="PF13590"/>
    </source>
</evidence>
<keyword evidence="4" id="KW-1185">Reference proteome</keyword>
<dbReference type="RefSeq" id="WP_095497945.1">
    <property type="nucleotide sequence ID" value="NZ_BSPO01000001.1"/>
</dbReference>
<dbReference type="Gene3D" id="3.30.160.670">
    <property type="match status" value="1"/>
</dbReference>
<protein>
    <recommendedName>
        <fullName evidence="2">DUF4136 domain-containing protein</fullName>
    </recommendedName>
</protein>